<dbReference type="InterPro" id="IPR007428">
    <property type="entry name" value="MlaA"/>
</dbReference>
<comment type="similarity">
    <text evidence="1">Belongs to the MlaA family.</text>
</comment>
<accession>A0A147HBL6</accession>
<proteinExistence type="inferred from homology"/>
<dbReference type="AlphaFoldDB" id="A0A147HBL6"/>
<gene>
    <name evidence="3" type="ORF">NS331_02540</name>
</gene>
<organism evidence="3 4">
    <name type="scientific">Pseudacidovorax intermedius</name>
    <dbReference type="NCBI Taxonomy" id="433924"/>
    <lineage>
        <taxon>Bacteria</taxon>
        <taxon>Pseudomonadati</taxon>
        <taxon>Pseudomonadota</taxon>
        <taxon>Betaproteobacteria</taxon>
        <taxon>Burkholderiales</taxon>
        <taxon>Comamonadaceae</taxon>
        <taxon>Pseudacidovorax</taxon>
    </lineage>
</organism>
<dbReference type="PANTHER" id="PTHR30035:SF3">
    <property type="entry name" value="INTERMEMBRANE PHOSPHOLIPID TRANSPORT SYSTEM LIPOPROTEIN MLAA"/>
    <property type="match status" value="1"/>
</dbReference>
<protein>
    <submittedName>
        <fullName evidence="3">ABC transporter</fullName>
    </submittedName>
</protein>
<evidence type="ECO:0000256" key="1">
    <source>
        <dbReference type="ARBA" id="ARBA00010634"/>
    </source>
</evidence>
<name>A0A147HBL6_9BURK</name>
<dbReference type="GO" id="GO:0016020">
    <property type="term" value="C:membrane"/>
    <property type="evidence" value="ECO:0007669"/>
    <property type="project" value="InterPro"/>
</dbReference>
<evidence type="ECO:0000313" key="3">
    <source>
        <dbReference type="EMBL" id="KTT27353.1"/>
    </source>
</evidence>
<evidence type="ECO:0000313" key="4">
    <source>
        <dbReference type="Proteomes" id="UP000072741"/>
    </source>
</evidence>
<dbReference type="Proteomes" id="UP000072741">
    <property type="component" value="Unassembled WGS sequence"/>
</dbReference>
<keyword evidence="4" id="KW-1185">Reference proteome</keyword>
<comment type="caution">
    <text evidence="3">The sequence shown here is derived from an EMBL/GenBank/DDBJ whole genome shotgun (WGS) entry which is preliminary data.</text>
</comment>
<dbReference type="Pfam" id="PF04333">
    <property type="entry name" value="MlaA"/>
    <property type="match status" value="1"/>
</dbReference>
<dbReference type="PATRIC" id="fig|433924.3.peg.1782"/>
<reference evidence="3 4" key="1">
    <citation type="journal article" date="2016" name="Front. Microbiol.">
        <title>Genomic Resource of Rice Seed Associated Bacteria.</title>
        <authorList>
            <person name="Midha S."/>
            <person name="Bansal K."/>
            <person name="Sharma S."/>
            <person name="Kumar N."/>
            <person name="Patil P.P."/>
            <person name="Chaudhry V."/>
            <person name="Patil P.B."/>
        </authorList>
    </citation>
    <scope>NUCLEOTIDE SEQUENCE [LARGE SCALE GENOMIC DNA]</scope>
    <source>
        <strain evidence="3 4">NS331</strain>
    </source>
</reference>
<evidence type="ECO:0000256" key="2">
    <source>
        <dbReference type="ARBA" id="ARBA00022729"/>
    </source>
</evidence>
<dbReference type="PRINTS" id="PR01805">
    <property type="entry name" value="VACJLIPOPROT"/>
</dbReference>
<dbReference type="GO" id="GO:0120010">
    <property type="term" value="P:intermembrane phospholipid transfer"/>
    <property type="evidence" value="ECO:0007669"/>
    <property type="project" value="TreeGrafter"/>
</dbReference>
<keyword evidence="2" id="KW-0732">Signal</keyword>
<dbReference type="PANTHER" id="PTHR30035">
    <property type="entry name" value="LIPOPROTEIN VACJ-RELATED"/>
    <property type="match status" value="1"/>
</dbReference>
<dbReference type="EMBL" id="LDSL01000018">
    <property type="protein sequence ID" value="KTT27353.1"/>
    <property type="molecule type" value="Genomic_DNA"/>
</dbReference>
<sequence length="222" mass="24276">MPDAASVQTAPARNPVDPFEPFNRGVFRFNKAVDDAVLKPVATTYRDVVPSLMRSGVTNFFSNLGDVWNFANNVFMLKGQNAAETFMRLNVNTFFGLGGLLDVATDLGIERHGADFGQTLGYWGVPAGPYLMLPLLGPSTVRDTAALPLDWQGDPVSSVNDRTAEVGLSALRIVDKRARYLRTTSLLEDAALDPYSFVRDAYLQRRRAEVNEGRASAGADDE</sequence>